<dbReference type="Proteomes" id="UP001285921">
    <property type="component" value="Unassembled WGS sequence"/>
</dbReference>
<dbReference type="GO" id="GO:0006508">
    <property type="term" value="P:proteolysis"/>
    <property type="evidence" value="ECO:0007669"/>
    <property type="project" value="UniProtKB-KW"/>
</dbReference>
<keyword evidence="2" id="KW-1185">Reference proteome</keyword>
<sequence>MSGKTIVQTDNGVEGLQAFLAHVAERHPDRSRVVFLCIGTDRSTGDSFGPLVGTKLEERGWQHVFGTLKQPCDAKRFAEALEQSAERENAVIIAVDACLGKPLSVGKYITAEGPLTPGQATGARLPAVGDYSIAGVVNVSSHKPYMTLQTTSLYTVMQMAETVAELVDQAWKQASG</sequence>
<name>A0ABQ6NQM1_9BACL</name>
<keyword evidence="1" id="KW-0645">Protease</keyword>
<evidence type="ECO:0000313" key="2">
    <source>
        <dbReference type="Proteomes" id="UP001285921"/>
    </source>
</evidence>
<comment type="caution">
    <text evidence="1">The sequence shown here is derived from an EMBL/GenBank/DDBJ whole genome shotgun (WGS) entry which is preliminary data.</text>
</comment>
<keyword evidence="1" id="KW-0378">Hydrolase</keyword>
<dbReference type="GO" id="GO:0008233">
    <property type="term" value="F:peptidase activity"/>
    <property type="evidence" value="ECO:0007669"/>
    <property type="project" value="UniProtKB-KW"/>
</dbReference>
<protein>
    <submittedName>
        <fullName evidence="1">Spore protease YyaC</fullName>
    </submittedName>
</protein>
<gene>
    <name evidence="1" type="ORF">PghCCS26_36010</name>
</gene>
<dbReference type="InterPro" id="IPR009665">
    <property type="entry name" value="YyaC"/>
</dbReference>
<dbReference type="SUPFAM" id="SSF53163">
    <property type="entry name" value="HybD-like"/>
    <property type="match status" value="1"/>
</dbReference>
<dbReference type="InterPro" id="IPR023430">
    <property type="entry name" value="Pept_HybD-like_dom_sf"/>
</dbReference>
<dbReference type="NCBIfam" id="TIGR02841">
    <property type="entry name" value="spore_YyaC"/>
    <property type="match status" value="1"/>
</dbReference>
<proteinExistence type="predicted"/>
<dbReference type="EMBL" id="BTCL01000012">
    <property type="protein sequence ID" value="GMK46472.1"/>
    <property type="molecule type" value="Genomic_DNA"/>
</dbReference>
<dbReference type="RefSeq" id="WP_317980745.1">
    <property type="nucleotide sequence ID" value="NZ_BTCL01000012.1"/>
</dbReference>
<reference evidence="1 2" key="1">
    <citation type="submission" date="2023-05" db="EMBL/GenBank/DDBJ databases">
        <title>Draft genome of Paenibacillus sp. CCS26.</title>
        <authorList>
            <person name="Akita H."/>
            <person name="Shinto Y."/>
            <person name="Kimura Z."/>
        </authorList>
    </citation>
    <scope>NUCLEOTIDE SEQUENCE [LARGE SCALE GENOMIC DNA]</scope>
    <source>
        <strain evidence="1 2">CCS26</strain>
    </source>
</reference>
<dbReference type="Pfam" id="PF06866">
    <property type="entry name" value="DUF1256"/>
    <property type="match status" value="1"/>
</dbReference>
<evidence type="ECO:0000313" key="1">
    <source>
        <dbReference type="EMBL" id="GMK46472.1"/>
    </source>
</evidence>
<organism evidence="1 2">
    <name type="scientific">Paenibacillus glycanilyticus</name>
    <dbReference type="NCBI Taxonomy" id="126569"/>
    <lineage>
        <taxon>Bacteria</taxon>
        <taxon>Bacillati</taxon>
        <taxon>Bacillota</taxon>
        <taxon>Bacilli</taxon>
        <taxon>Bacillales</taxon>
        <taxon>Paenibacillaceae</taxon>
        <taxon>Paenibacillus</taxon>
    </lineage>
</organism>
<accession>A0ABQ6NQM1</accession>